<dbReference type="GO" id="GO:0006123">
    <property type="term" value="P:mitochondrial electron transport, cytochrome c to oxygen"/>
    <property type="evidence" value="ECO:0007669"/>
    <property type="project" value="InterPro"/>
</dbReference>
<dbReference type="GO" id="GO:0046872">
    <property type="term" value="F:metal ion binding"/>
    <property type="evidence" value="ECO:0007669"/>
    <property type="project" value="UniProtKB-KW"/>
</dbReference>
<feature type="binding site" evidence="3">
    <location>
        <position position="85"/>
    </location>
    <ligand>
        <name>Zn(2+)</name>
        <dbReference type="ChEBI" id="CHEBI:29105"/>
    </ligand>
</feature>
<dbReference type="PROSITE" id="PS51359">
    <property type="entry name" value="COX5B_2"/>
    <property type="match status" value="1"/>
</dbReference>
<feature type="binding site" evidence="3">
    <location>
        <position position="107"/>
    </location>
    <ligand>
        <name>Zn(2+)</name>
        <dbReference type="ChEBI" id="CHEBI:29105"/>
    </ligand>
</feature>
<dbReference type="PANTHER" id="PTHR10122:SF0">
    <property type="entry name" value="CYTOCHROME C OXIDASE SUBUNIT 5B, ISOFORM A-RELATED"/>
    <property type="match status" value="1"/>
</dbReference>
<evidence type="ECO:0000256" key="2">
    <source>
        <dbReference type="ARBA" id="ARBA00022833"/>
    </source>
</evidence>
<dbReference type="AlphaFoldDB" id="A0A6M2DN19"/>
<organism evidence="4">
    <name type="scientific">Xenopsylla cheopis</name>
    <name type="common">Oriental rat flea</name>
    <name type="synonym">Pulex cheopis</name>
    <dbReference type="NCBI Taxonomy" id="163159"/>
    <lineage>
        <taxon>Eukaryota</taxon>
        <taxon>Metazoa</taxon>
        <taxon>Ecdysozoa</taxon>
        <taxon>Arthropoda</taxon>
        <taxon>Hexapoda</taxon>
        <taxon>Insecta</taxon>
        <taxon>Pterygota</taxon>
        <taxon>Neoptera</taxon>
        <taxon>Endopterygota</taxon>
        <taxon>Siphonaptera</taxon>
        <taxon>Pulicidae</taxon>
        <taxon>Xenopsyllinae</taxon>
        <taxon>Xenopsylla</taxon>
    </lineage>
</organism>
<dbReference type="GO" id="GO:0045277">
    <property type="term" value="C:respiratory chain complex IV"/>
    <property type="evidence" value="ECO:0007669"/>
    <property type="project" value="InterPro"/>
</dbReference>
<dbReference type="InterPro" id="IPR002124">
    <property type="entry name" value="Cyt_c_oxidase_su5b"/>
</dbReference>
<evidence type="ECO:0000313" key="4">
    <source>
        <dbReference type="EMBL" id="NOV47669.1"/>
    </source>
</evidence>
<feature type="binding site" evidence="3">
    <location>
        <position position="105"/>
    </location>
    <ligand>
        <name>Zn(2+)</name>
        <dbReference type="ChEBI" id="CHEBI:29105"/>
    </ligand>
</feature>
<accession>A0A6M2DN19</accession>
<dbReference type="InterPro" id="IPR036972">
    <property type="entry name" value="Cyt_c_oxidase_su5b_sf"/>
</dbReference>
<feature type="binding site" evidence="3">
    <location>
        <position position="83"/>
    </location>
    <ligand>
        <name>Zn(2+)</name>
        <dbReference type="ChEBI" id="CHEBI:29105"/>
    </ligand>
</feature>
<sequence length="119" mass="13288">MASLCGKIVFNSVNRNAGVSVARYCKRIPDIMEHATGLEKRELDALAAGNDDPFDIKAIKRNAGTLQEPNLIPSAFQSRIVGCICEEDATAIKWMWLYQDAPKRCECGHWFKLVHKAPL</sequence>
<dbReference type="FunFam" id="2.60.11.10:FF:000004">
    <property type="entry name" value="Cytochrome c oxidase subunit 5B"/>
    <property type="match status" value="1"/>
</dbReference>
<evidence type="ECO:0000256" key="1">
    <source>
        <dbReference type="ARBA" id="ARBA00022723"/>
    </source>
</evidence>
<name>A0A6M2DN19_XENCH</name>
<dbReference type="CDD" id="cd00924">
    <property type="entry name" value="Cyt_c_Oxidase_Vb"/>
    <property type="match status" value="1"/>
</dbReference>
<dbReference type="SUPFAM" id="SSF57802">
    <property type="entry name" value="Rubredoxin-like"/>
    <property type="match status" value="1"/>
</dbReference>
<proteinExistence type="predicted"/>
<dbReference type="GO" id="GO:0005740">
    <property type="term" value="C:mitochondrial envelope"/>
    <property type="evidence" value="ECO:0007669"/>
    <property type="project" value="InterPro"/>
</dbReference>
<dbReference type="PANTHER" id="PTHR10122">
    <property type="entry name" value="CYTOCHROME C OXIDASE SUBUNIT 5B, MITOCHONDRIAL"/>
    <property type="match status" value="1"/>
</dbReference>
<keyword evidence="2 3" id="KW-0862">Zinc</keyword>
<dbReference type="Gene3D" id="2.60.11.10">
    <property type="entry name" value="Cytochrome c oxidase, subunit Vb"/>
    <property type="match status" value="1"/>
</dbReference>
<keyword evidence="1 3" id="KW-0479">Metal-binding</keyword>
<protein>
    <submittedName>
        <fullName evidence="4">Putative cytochrome c oxidase subunit vb/cox4</fullName>
    </submittedName>
</protein>
<reference evidence="4" key="1">
    <citation type="submission" date="2020-03" db="EMBL/GenBank/DDBJ databases">
        <title>Transcriptomic Profiling of the Digestive Tract of the Rat Flea, Xenopsylla cheopis, Following Blood Feeding and Infection with Yersinia pestis.</title>
        <authorList>
            <person name="Bland D.M."/>
            <person name="Martens C.A."/>
            <person name="Virtaneva K."/>
            <person name="Kanakabandi K."/>
            <person name="Long D."/>
            <person name="Rosenke R."/>
            <person name="Saturday G.A."/>
            <person name="Hoyt F.H."/>
            <person name="Bruno D.P."/>
            <person name="Ribeiro J.M.C."/>
            <person name="Hinnebusch J."/>
        </authorList>
    </citation>
    <scope>NUCLEOTIDE SEQUENCE</scope>
</reference>
<dbReference type="Pfam" id="PF01215">
    <property type="entry name" value="COX5B"/>
    <property type="match status" value="1"/>
</dbReference>
<dbReference type="EMBL" id="GIIL01003943">
    <property type="protein sequence ID" value="NOV47669.1"/>
    <property type="molecule type" value="Transcribed_RNA"/>
</dbReference>
<evidence type="ECO:0000256" key="3">
    <source>
        <dbReference type="PIRSR" id="PIRSR602124-1"/>
    </source>
</evidence>